<proteinExistence type="inferred from homology"/>
<dbReference type="NCBIfam" id="TIGR01181">
    <property type="entry name" value="dTDP_gluc_dehyt"/>
    <property type="match status" value="1"/>
</dbReference>
<dbReference type="SUPFAM" id="SSF51735">
    <property type="entry name" value="NAD(P)-binding Rossmann-fold domains"/>
    <property type="match status" value="1"/>
</dbReference>
<comment type="catalytic activity">
    <reaction evidence="1 7">
        <text>dTDP-alpha-D-glucose = dTDP-4-dehydro-6-deoxy-alpha-D-glucose + H2O</text>
        <dbReference type="Rhea" id="RHEA:17221"/>
        <dbReference type="ChEBI" id="CHEBI:15377"/>
        <dbReference type="ChEBI" id="CHEBI:57477"/>
        <dbReference type="ChEBI" id="CHEBI:57649"/>
        <dbReference type="EC" id="4.2.1.46"/>
    </reaction>
</comment>
<keyword evidence="10" id="KW-1185">Reference proteome</keyword>
<keyword evidence="5" id="KW-0520">NAD</keyword>
<dbReference type="Gene3D" id="3.40.50.720">
    <property type="entry name" value="NAD(P)-binding Rossmann-like Domain"/>
    <property type="match status" value="1"/>
</dbReference>
<dbReference type="Gene3D" id="3.90.25.10">
    <property type="entry name" value="UDP-galactose 4-epimerase, domain 1"/>
    <property type="match status" value="1"/>
</dbReference>
<dbReference type="Pfam" id="PF16363">
    <property type="entry name" value="GDP_Man_Dehyd"/>
    <property type="match status" value="1"/>
</dbReference>
<evidence type="ECO:0000256" key="5">
    <source>
        <dbReference type="ARBA" id="ARBA00023027"/>
    </source>
</evidence>
<dbReference type="RefSeq" id="WP_091990195.1">
    <property type="nucleotide sequence ID" value="NZ_FOLO01000058.1"/>
</dbReference>
<dbReference type="OrthoDB" id="9803010at2"/>
<dbReference type="PANTHER" id="PTHR43000">
    <property type="entry name" value="DTDP-D-GLUCOSE 4,6-DEHYDRATASE-RELATED"/>
    <property type="match status" value="1"/>
</dbReference>
<dbReference type="EC" id="4.2.1.46" evidence="4 7"/>
<evidence type="ECO:0000256" key="6">
    <source>
        <dbReference type="ARBA" id="ARBA00023239"/>
    </source>
</evidence>
<dbReference type="Proteomes" id="UP000198862">
    <property type="component" value="Unassembled WGS sequence"/>
</dbReference>
<reference evidence="9 10" key="1">
    <citation type="submission" date="2016-10" db="EMBL/GenBank/DDBJ databases">
        <authorList>
            <person name="de Groot N.N."/>
        </authorList>
    </citation>
    <scope>NUCLEOTIDE SEQUENCE [LARGE SCALE GENOMIC DNA]</scope>
    <source>
        <strain evidence="9 10">DSM 6059</strain>
    </source>
</reference>
<comment type="cofactor">
    <cofactor evidence="2 7">
        <name>NAD(+)</name>
        <dbReference type="ChEBI" id="CHEBI:57540"/>
    </cofactor>
</comment>
<evidence type="ECO:0000256" key="2">
    <source>
        <dbReference type="ARBA" id="ARBA00001911"/>
    </source>
</evidence>
<dbReference type="InterPro" id="IPR016040">
    <property type="entry name" value="NAD(P)-bd_dom"/>
</dbReference>
<name>A0A1I1SEC9_9GAMM</name>
<evidence type="ECO:0000256" key="7">
    <source>
        <dbReference type="RuleBase" id="RU004473"/>
    </source>
</evidence>
<dbReference type="AlphaFoldDB" id="A0A1I1SEC9"/>
<dbReference type="InterPro" id="IPR036291">
    <property type="entry name" value="NAD(P)-bd_dom_sf"/>
</dbReference>
<evidence type="ECO:0000256" key="3">
    <source>
        <dbReference type="ARBA" id="ARBA00008178"/>
    </source>
</evidence>
<dbReference type="CDD" id="cd05246">
    <property type="entry name" value="dTDP_GD_SDR_e"/>
    <property type="match status" value="1"/>
</dbReference>
<evidence type="ECO:0000256" key="1">
    <source>
        <dbReference type="ARBA" id="ARBA00001539"/>
    </source>
</evidence>
<organism evidence="9 10">
    <name type="scientific">Pseudoalteromonas denitrificans DSM 6059</name>
    <dbReference type="NCBI Taxonomy" id="1123010"/>
    <lineage>
        <taxon>Bacteria</taxon>
        <taxon>Pseudomonadati</taxon>
        <taxon>Pseudomonadota</taxon>
        <taxon>Gammaproteobacteria</taxon>
        <taxon>Alteromonadales</taxon>
        <taxon>Pseudoalteromonadaceae</taxon>
        <taxon>Pseudoalteromonas</taxon>
    </lineage>
</organism>
<dbReference type="STRING" id="1123010.SAMN02745724_04558"/>
<evidence type="ECO:0000256" key="4">
    <source>
        <dbReference type="ARBA" id="ARBA00011990"/>
    </source>
</evidence>
<sequence length="355" mass="39982">MKIIVTGGAGFIGSAVIRHLLDTTQDTVLNIDKLTYAGNLSSLAEHQENERYIFKQLDICSKDLLTETIKDFKPDAIMHLAAESHVDRSIDGPAAFIETNIIGTYNLLEASKEYWLSLPEDQKVSFRFHHISTDEVYGDLEGPEDLFTEETSYKPSSPYSASKASSDHLVRAWQRTYGLPTLITNCSNNYGPNHFPEKLIPLVIINALNGNPLPVYGEGLQIRDWLYVEDHANALVTVLKNGDVAQTYNIGGHNEKANIEVVESICDILNEIISEKPDGITDFKSLITFVADRPGHDIRYAIDASKIQKELNWIPNETFETGLRKTINWFLNNKQWWQPILDGSYQTQRLGLKGK</sequence>
<gene>
    <name evidence="9" type="ORF">SAMN02745724_04558</name>
</gene>
<evidence type="ECO:0000313" key="9">
    <source>
        <dbReference type="EMBL" id="SFD44811.1"/>
    </source>
</evidence>
<accession>A0A1I1SEC9</accession>
<dbReference type="EMBL" id="FOLO01000058">
    <property type="protein sequence ID" value="SFD44811.1"/>
    <property type="molecule type" value="Genomic_DNA"/>
</dbReference>
<keyword evidence="6 7" id="KW-0456">Lyase</keyword>
<evidence type="ECO:0000259" key="8">
    <source>
        <dbReference type="Pfam" id="PF16363"/>
    </source>
</evidence>
<dbReference type="GO" id="GO:0009225">
    <property type="term" value="P:nucleotide-sugar metabolic process"/>
    <property type="evidence" value="ECO:0007669"/>
    <property type="project" value="InterPro"/>
</dbReference>
<feature type="domain" description="NAD(P)-binding" evidence="8">
    <location>
        <begin position="4"/>
        <end position="326"/>
    </location>
</feature>
<comment type="similarity">
    <text evidence="3 7">Belongs to the NAD(P)-dependent epimerase/dehydratase family. dTDP-glucose dehydratase subfamily.</text>
</comment>
<protein>
    <recommendedName>
        <fullName evidence="4 7">dTDP-glucose 4,6-dehydratase</fullName>
        <ecNumber evidence="4 7">4.2.1.46</ecNumber>
    </recommendedName>
</protein>
<dbReference type="GO" id="GO:0008460">
    <property type="term" value="F:dTDP-glucose 4,6-dehydratase activity"/>
    <property type="evidence" value="ECO:0007669"/>
    <property type="project" value="UniProtKB-EC"/>
</dbReference>
<evidence type="ECO:0000313" key="10">
    <source>
        <dbReference type="Proteomes" id="UP000198862"/>
    </source>
</evidence>
<dbReference type="InterPro" id="IPR005888">
    <property type="entry name" value="dTDP_Gluc_deHydtase"/>
</dbReference>